<dbReference type="Gene3D" id="3.90.1680.10">
    <property type="entry name" value="SOS response associated peptidase-like"/>
    <property type="match status" value="1"/>
</dbReference>
<dbReference type="PANTHER" id="PTHR13604">
    <property type="entry name" value="DC12-RELATED"/>
    <property type="match status" value="1"/>
</dbReference>
<dbReference type="GO" id="GO:0006508">
    <property type="term" value="P:proteolysis"/>
    <property type="evidence" value="ECO:0007669"/>
    <property type="project" value="UniProtKB-KW"/>
</dbReference>
<dbReference type="SUPFAM" id="SSF143081">
    <property type="entry name" value="BB1717-like"/>
    <property type="match status" value="1"/>
</dbReference>
<evidence type="ECO:0000256" key="7">
    <source>
        <dbReference type="ARBA" id="ARBA00023239"/>
    </source>
</evidence>
<dbReference type="EMBL" id="JAPXIC010000014">
    <property type="protein sequence ID" value="MCZ4718265.1"/>
    <property type="molecule type" value="Genomic_DNA"/>
</dbReference>
<reference evidence="9" key="1">
    <citation type="submission" date="2022-12" db="EMBL/GenBank/DDBJ databases">
        <title>Comparative genomics of Legionella pneumophila isolates from the West Bank and Germany support molecular epidemiology of Legionnaires disease.</title>
        <authorList>
            <person name="Zayed A.R."/>
            <person name="Bitar D.M."/>
            <person name="Steinert M."/>
            <person name="Lueck C."/>
            <person name="Brettar I."/>
            <person name="Hoefle M.G."/>
            <person name="Bunk B."/>
        </authorList>
    </citation>
    <scope>NUCLEOTIDE SEQUENCE</scope>
    <source>
        <strain evidence="9">H23</strain>
    </source>
</reference>
<accession>A0A2S6ERZ7</accession>
<dbReference type="InterPro" id="IPR036590">
    <property type="entry name" value="SRAP-like"/>
</dbReference>
<dbReference type="GO" id="GO:0008233">
    <property type="term" value="F:peptidase activity"/>
    <property type="evidence" value="ECO:0007669"/>
    <property type="project" value="UniProtKB-KW"/>
</dbReference>
<dbReference type="AlphaFoldDB" id="A0A2S6ERZ7"/>
<keyword evidence="7" id="KW-0456">Lyase</keyword>
<evidence type="ECO:0000256" key="2">
    <source>
        <dbReference type="ARBA" id="ARBA00022670"/>
    </source>
</evidence>
<keyword evidence="3" id="KW-0227">DNA damage</keyword>
<dbReference type="GO" id="GO:0016829">
    <property type="term" value="F:lyase activity"/>
    <property type="evidence" value="ECO:0007669"/>
    <property type="project" value="UniProtKB-KW"/>
</dbReference>
<dbReference type="EC" id="3.4.-.-" evidence="8"/>
<dbReference type="InterPro" id="IPR003738">
    <property type="entry name" value="SRAP"/>
</dbReference>
<evidence type="ECO:0000256" key="6">
    <source>
        <dbReference type="ARBA" id="ARBA00023125"/>
    </source>
</evidence>
<keyword evidence="4 8" id="KW-0378">Hydrolase</keyword>
<gene>
    <name evidence="9" type="ORF">O6C86_03415</name>
</gene>
<evidence type="ECO:0000256" key="4">
    <source>
        <dbReference type="ARBA" id="ARBA00022801"/>
    </source>
</evidence>
<organism evidence="9 10">
    <name type="scientific">Legionella pneumophila</name>
    <dbReference type="NCBI Taxonomy" id="446"/>
    <lineage>
        <taxon>Bacteria</taxon>
        <taxon>Pseudomonadati</taxon>
        <taxon>Pseudomonadota</taxon>
        <taxon>Gammaproteobacteria</taxon>
        <taxon>Legionellales</taxon>
        <taxon>Legionellaceae</taxon>
        <taxon>Legionella</taxon>
    </lineage>
</organism>
<keyword evidence="2 8" id="KW-0645">Protease</keyword>
<dbReference type="GO" id="GO:0003697">
    <property type="term" value="F:single-stranded DNA binding"/>
    <property type="evidence" value="ECO:0007669"/>
    <property type="project" value="InterPro"/>
</dbReference>
<dbReference type="OMA" id="WQLTATI"/>
<dbReference type="Pfam" id="PF02586">
    <property type="entry name" value="SRAP"/>
    <property type="match status" value="1"/>
</dbReference>
<evidence type="ECO:0000256" key="8">
    <source>
        <dbReference type="RuleBase" id="RU364100"/>
    </source>
</evidence>
<dbReference type="RefSeq" id="WP_011213399.1">
    <property type="nucleotide sequence ID" value="NZ_BBUI01000011.1"/>
</dbReference>
<dbReference type="GO" id="GO:0106300">
    <property type="term" value="P:protein-DNA covalent cross-linking repair"/>
    <property type="evidence" value="ECO:0007669"/>
    <property type="project" value="InterPro"/>
</dbReference>
<dbReference type="PANTHER" id="PTHR13604:SF0">
    <property type="entry name" value="ABASIC SITE PROCESSING PROTEIN HMCES"/>
    <property type="match status" value="1"/>
</dbReference>
<comment type="caution">
    <text evidence="9">The sequence shown here is derived from an EMBL/GenBank/DDBJ whole genome shotgun (WGS) entry which is preliminary data.</text>
</comment>
<proteinExistence type="inferred from homology"/>
<protein>
    <recommendedName>
        <fullName evidence="8">Abasic site processing protein</fullName>
        <ecNumber evidence="8">3.4.-.-</ecNumber>
    </recommendedName>
</protein>
<sequence length="222" mass="25585">MCGRFAYIASYDKLKYQFHLANAIEIPPRFNISPGADVVCLVETVGHEIQCVLLRWGLIPSWTTDRKKLGNLINARAETVFEKPTFRQAIKSKRCLIPMSGFYEWHQEDGVKQPYFFQKKNHDLLAVAAIRDTWQQNEEVIHSCCLITTDANAWMQPVHNRMPVILGEEAQAIWLNNTQCDKAQLMALMKPYPYEDLEGYRVTNLVNKANFDHPLAMEPLSE</sequence>
<name>A0A2S6ERZ7_LEGPN</name>
<evidence type="ECO:0000256" key="5">
    <source>
        <dbReference type="ARBA" id="ARBA00023124"/>
    </source>
</evidence>
<evidence type="ECO:0000313" key="10">
    <source>
        <dbReference type="Proteomes" id="UP001071279"/>
    </source>
</evidence>
<keyword evidence="5" id="KW-0190">Covalent protein-DNA linkage</keyword>
<evidence type="ECO:0000313" key="9">
    <source>
        <dbReference type="EMBL" id="MCZ4718265.1"/>
    </source>
</evidence>
<comment type="similarity">
    <text evidence="1 8">Belongs to the SOS response-associated peptidase family.</text>
</comment>
<evidence type="ECO:0000256" key="1">
    <source>
        <dbReference type="ARBA" id="ARBA00008136"/>
    </source>
</evidence>
<evidence type="ECO:0000256" key="3">
    <source>
        <dbReference type="ARBA" id="ARBA00022763"/>
    </source>
</evidence>
<dbReference type="Proteomes" id="UP001071279">
    <property type="component" value="Unassembled WGS sequence"/>
</dbReference>
<keyword evidence="6" id="KW-0238">DNA-binding</keyword>